<evidence type="ECO:0008006" key="4">
    <source>
        <dbReference type="Google" id="ProtNLM"/>
    </source>
</evidence>
<dbReference type="EMBL" id="JACGDA010000008">
    <property type="protein sequence ID" value="MBA6147099.1"/>
    <property type="molecule type" value="Genomic_DNA"/>
</dbReference>
<evidence type="ECO:0000313" key="3">
    <source>
        <dbReference type="Proteomes" id="UP000577346"/>
    </source>
</evidence>
<dbReference type="GeneID" id="72420748"/>
<dbReference type="AlphaFoldDB" id="A0A7W2LU39"/>
<organism evidence="2 3">
    <name type="scientific">Pseudomonas juntendi</name>
    <dbReference type="NCBI Taxonomy" id="2666183"/>
    <lineage>
        <taxon>Bacteria</taxon>
        <taxon>Pseudomonadati</taxon>
        <taxon>Pseudomonadota</taxon>
        <taxon>Gammaproteobacteria</taxon>
        <taxon>Pseudomonadales</taxon>
        <taxon>Pseudomonadaceae</taxon>
        <taxon>Pseudomonas</taxon>
    </lineage>
</organism>
<dbReference type="PROSITE" id="PS51257">
    <property type="entry name" value="PROKAR_LIPOPROTEIN"/>
    <property type="match status" value="1"/>
</dbReference>
<feature type="signal peptide" evidence="1">
    <location>
        <begin position="1"/>
        <end position="22"/>
    </location>
</feature>
<sequence length="122" mass="13240">MMKFQSLAGAVLMVGVSTLLLAGCAHDGDVRDSHDNTYGTTAKSPPTYLGCVRSELPAQVKTYEIQSSDSVRLFVESTDPDKADGLVELKGQGPQRQYAAYQRDAWYDHGRLLDAALLCSKA</sequence>
<dbReference type="Proteomes" id="UP000577346">
    <property type="component" value="Unassembled WGS sequence"/>
</dbReference>
<evidence type="ECO:0000313" key="2">
    <source>
        <dbReference type="EMBL" id="MBA6147099.1"/>
    </source>
</evidence>
<reference evidence="2 3" key="1">
    <citation type="submission" date="2020-07" db="EMBL/GenBank/DDBJ databases">
        <title>Diversity of carbapenemase encoding genes among Pseudomonas putida group clinical isolates in a tertiary Brazilian hospital.</title>
        <authorList>
            <person name="Alberto-Lei F."/>
            <person name="Nodari C.S."/>
            <person name="Streling A.P."/>
            <person name="Paulino J.T."/>
            <person name="Bessa-Neto F.O."/>
            <person name="Cayo R."/>
            <person name="Gales A.C."/>
        </authorList>
    </citation>
    <scope>NUCLEOTIDE SEQUENCE [LARGE SCALE GENOMIC DNA]</scope>
    <source>
        <strain evidence="2 3">11213</strain>
    </source>
</reference>
<feature type="chain" id="PRO_5031389321" description="Lipoprotein" evidence="1">
    <location>
        <begin position="23"/>
        <end position="122"/>
    </location>
</feature>
<gene>
    <name evidence="2" type="ORF">H4C15_06180</name>
</gene>
<accession>A0A7W2LU39</accession>
<keyword evidence="1" id="KW-0732">Signal</keyword>
<evidence type="ECO:0000256" key="1">
    <source>
        <dbReference type="SAM" id="SignalP"/>
    </source>
</evidence>
<proteinExistence type="predicted"/>
<comment type="caution">
    <text evidence="2">The sequence shown here is derived from an EMBL/GenBank/DDBJ whole genome shotgun (WGS) entry which is preliminary data.</text>
</comment>
<dbReference type="RefSeq" id="WP_054904474.1">
    <property type="nucleotide sequence ID" value="NZ_CP091088.1"/>
</dbReference>
<name>A0A7W2LU39_9PSED</name>
<protein>
    <recommendedName>
        <fullName evidence="4">Lipoprotein</fullName>
    </recommendedName>
</protein>